<evidence type="ECO:0000259" key="2">
    <source>
        <dbReference type="Pfam" id="PF06439"/>
    </source>
</evidence>
<dbReference type="Pfam" id="PF06439">
    <property type="entry name" value="3keto-disac_hyd"/>
    <property type="match status" value="2"/>
</dbReference>
<evidence type="ECO:0000313" key="3">
    <source>
        <dbReference type="EMBL" id="QOV89770.1"/>
    </source>
</evidence>
<keyword evidence="1" id="KW-0732">Signal</keyword>
<dbReference type="EMBL" id="CP063458">
    <property type="protein sequence ID" value="QOV89770.1"/>
    <property type="molecule type" value="Genomic_DNA"/>
</dbReference>
<dbReference type="AlphaFoldDB" id="A0A7M2WZ60"/>
<reference evidence="3 4" key="1">
    <citation type="submission" date="2020-10" db="EMBL/GenBank/DDBJ databases">
        <title>Wide distribution of Phycisphaera-like planctomycetes from WD2101 soil group in peatlands and genome analysis of the first cultivated representative.</title>
        <authorList>
            <person name="Dedysh S.N."/>
            <person name="Beletsky A.V."/>
            <person name="Ivanova A."/>
            <person name="Kulichevskaya I.S."/>
            <person name="Suzina N.E."/>
            <person name="Philippov D.A."/>
            <person name="Rakitin A.L."/>
            <person name="Mardanov A.V."/>
            <person name="Ravin N.V."/>
        </authorList>
    </citation>
    <scope>NUCLEOTIDE SEQUENCE [LARGE SCALE GENOMIC DNA]</scope>
    <source>
        <strain evidence="3 4">M1803</strain>
    </source>
</reference>
<evidence type="ECO:0000256" key="1">
    <source>
        <dbReference type="SAM" id="SignalP"/>
    </source>
</evidence>
<dbReference type="InterPro" id="IPR010496">
    <property type="entry name" value="AL/BT2_dom"/>
</dbReference>
<name>A0A7M2WZ60_9BACT</name>
<organism evidence="3 4">
    <name type="scientific">Humisphaera borealis</name>
    <dbReference type="NCBI Taxonomy" id="2807512"/>
    <lineage>
        <taxon>Bacteria</taxon>
        <taxon>Pseudomonadati</taxon>
        <taxon>Planctomycetota</taxon>
        <taxon>Phycisphaerae</taxon>
        <taxon>Tepidisphaerales</taxon>
        <taxon>Tepidisphaeraceae</taxon>
        <taxon>Humisphaera</taxon>
    </lineage>
</organism>
<keyword evidence="4" id="KW-1185">Reference proteome</keyword>
<gene>
    <name evidence="3" type="ORF">IPV69_26905</name>
</gene>
<dbReference type="Gene3D" id="2.60.120.560">
    <property type="entry name" value="Exo-inulinase, domain 1"/>
    <property type="match status" value="2"/>
</dbReference>
<accession>A0A7M2WZ60</accession>
<proteinExistence type="predicted"/>
<dbReference type="GO" id="GO:0016787">
    <property type="term" value="F:hydrolase activity"/>
    <property type="evidence" value="ECO:0007669"/>
    <property type="project" value="InterPro"/>
</dbReference>
<feature type="domain" description="3-keto-alpha-glucoside-1,2-lyase/3-keto-2-hydroxy-glucal hydratase" evidence="2">
    <location>
        <begin position="28"/>
        <end position="113"/>
    </location>
</feature>
<feature type="chain" id="PRO_5034250545" evidence="1">
    <location>
        <begin position="22"/>
        <end position="183"/>
    </location>
</feature>
<protein>
    <submittedName>
        <fullName evidence="3">DUF1080 domain-containing protein</fullName>
    </submittedName>
</protein>
<feature type="domain" description="3-keto-alpha-glucoside-1,2-lyase/3-keto-2-hydroxy-glucal hydratase" evidence="2">
    <location>
        <begin position="118"/>
        <end position="179"/>
    </location>
</feature>
<dbReference type="RefSeq" id="WP_206292829.1">
    <property type="nucleotide sequence ID" value="NZ_CP063458.1"/>
</dbReference>
<feature type="signal peptide" evidence="1">
    <location>
        <begin position="1"/>
        <end position="21"/>
    </location>
</feature>
<evidence type="ECO:0000313" key="4">
    <source>
        <dbReference type="Proteomes" id="UP000593765"/>
    </source>
</evidence>
<dbReference type="Proteomes" id="UP000593765">
    <property type="component" value="Chromosome"/>
</dbReference>
<dbReference type="KEGG" id="hbs:IPV69_26905"/>
<sequence length="183" mass="19889">MRLMLPVLLTSLMICSAATMAKDEADAAKPLFNGKDFAGWHSVAKKGDPEKGEGQTELVKARFKVVDGVIVVDGKTKGDVVLTTNDELTGDLTIRFDYLAGPTCNNDLYFRGTKFDIKAKDIANLKAGEWNHFEMVAKGKDVEFRNNGELIKTLKAKANAGTFGLRAEAGAIQYKNLTVTSAK</sequence>